<organism evidence="2 3">
    <name type="scientific">Triticum turgidum subsp. durum</name>
    <name type="common">Durum wheat</name>
    <name type="synonym">Triticum durum</name>
    <dbReference type="NCBI Taxonomy" id="4567"/>
    <lineage>
        <taxon>Eukaryota</taxon>
        <taxon>Viridiplantae</taxon>
        <taxon>Streptophyta</taxon>
        <taxon>Embryophyta</taxon>
        <taxon>Tracheophyta</taxon>
        <taxon>Spermatophyta</taxon>
        <taxon>Magnoliopsida</taxon>
        <taxon>Liliopsida</taxon>
        <taxon>Poales</taxon>
        <taxon>Poaceae</taxon>
        <taxon>BOP clade</taxon>
        <taxon>Pooideae</taxon>
        <taxon>Triticodae</taxon>
        <taxon>Triticeae</taxon>
        <taxon>Triticinae</taxon>
        <taxon>Triticum</taxon>
    </lineage>
</organism>
<evidence type="ECO:0000313" key="3">
    <source>
        <dbReference type="Proteomes" id="UP000324705"/>
    </source>
</evidence>
<dbReference type="GO" id="GO:0005634">
    <property type="term" value="C:nucleus"/>
    <property type="evidence" value="ECO:0007669"/>
    <property type="project" value="InterPro"/>
</dbReference>
<dbReference type="Pfam" id="PF05965">
    <property type="entry name" value="FYRC"/>
    <property type="match status" value="1"/>
</dbReference>
<protein>
    <recommendedName>
        <fullName evidence="4">FYR C-terminal domain-containing protein</fullName>
    </recommendedName>
</protein>
<dbReference type="Gramene" id="TRITD5Av1G118070.6">
    <property type="protein sequence ID" value="TRITD5Av1G118070.6"/>
    <property type="gene ID" value="TRITD5Av1G118070"/>
</dbReference>
<dbReference type="Gene3D" id="3.30.160.360">
    <property type="match status" value="1"/>
</dbReference>
<dbReference type="InterPro" id="IPR003889">
    <property type="entry name" value="FYrich_C"/>
</dbReference>
<dbReference type="InterPro" id="IPR015943">
    <property type="entry name" value="WD40/YVTN_repeat-like_dom_sf"/>
</dbReference>
<dbReference type="InterPro" id="IPR036322">
    <property type="entry name" value="WD40_repeat_dom_sf"/>
</dbReference>
<dbReference type="PANTHER" id="PTHR22715:SF1">
    <property type="entry name" value="DNA BINDING PROTEIN"/>
    <property type="match status" value="1"/>
</dbReference>
<accession>A0A9R0TMT3</accession>
<feature type="region of interest" description="Disordered" evidence="1">
    <location>
        <begin position="563"/>
        <end position="616"/>
    </location>
</feature>
<keyword evidence="3" id="KW-1185">Reference proteome</keyword>
<gene>
    <name evidence="2" type="ORF">TRITD_5Av1G118070</name>
</gene>
<dbReference type="PROSITE" id="PS51543">
    <property type="entry name" value="FYRC"/>
    <property type="match status" value="1"/>
</dbReference>
<evidence type="ECO:0008006" key="4">
    <source>
        <dbReference type="Google" id="ProtNLM"/>
    </source>
</evidence>
<sequence length="1051" mass="115086">MDKALVYETRDSGFDPQRSRFFISCAPFRLPRAQPKGLAAISQNSPPKLTTSPALSPSAIFCGLKRRRREEMAAKEADGDRFIEMVSAGALYRGGEWERKYWSCSRGKDRYPYPVGYHAVRHFSGISYAMEIRQGPRGPVFQVTSTEGDCATGQTPDIAWKNFHKKTGAKVRDWQRLGSFPQKIDGVELFGFKNASVQRLLRQLLVDSTGFGIDMPSPKIYGAASPSTDTVAADVSDDHKEQHVCLDKTVVTAKRSMNPIQEEGTAKRAHNQDMLTSVDNSTVELDKSARQSFNKGDPVSNSQLSVVSTPICMPPLLEEIPCDSKCTLVNDNLGDYVPNSSQEDGLSSSSYLGSEKSDLEAAEKEVARSMMTFLLPQAIPLLEKTYRRRKVKQKKKEDAVLARSVAAQNPSADGCKAGATSPTSVGEGNMNGSQTHVHKEPLCEAVKDIGPNDDCMKEQISKSDDMKAVVADSFEDDGQIGGDSRSKPTGAHHEFDDACSKEPNENLKLLKSTRESHAQFSESQVEVHNRKDIPDVVYDHEKGQYVLSDSLLACLEEEFGMDDSSHPAHYNHGNSNVEPVQRQQQLKDPKEGNNGSSISTDRAGDKNMGNGHDVSHALSNINHVNGLLSKHPGTSARGSDHHLELMGCYLHPMPVLSIMLNTKDSSSLHIYVLCGSSESCKRFLYVYDITLNDHHEKPPNFVGYTTLLLPSLEQASTGNSTLGRSGIQFTPDGQFLVLLSSIRIPCCRMQSIDCSCSLCKVDQCGDNSLKIVSVNLGYISLLTKLMPSGTVSCFLISEPNYVVAAEDSRNLHVWIMVTGWSVISEEYVISSSGNVGPSILELRKMPKSSSLIIGHDGAGGFCLWDISKRTLLSTFAAPGNIVFQILPLGLCSLQEDVVHSSVDDIERRLQEITVSEMSEKDDGESSLMLSGKDIAVWIMVSSASVAEYQHDLQAKEHNARWRLALLANNKVLMGNIFDPRATSVDACGNHGFAGTHGGFFYMWELSSGRKLTSTQCFNCARVSCVAVDAKSSVVAVADDGCQLLLYAQKRV</sequence>
<dbReference type="AlphaFoldDB" id="A0A9R0TMT3"/>
<dbReference type="GO" id="GO:0051726">
    <property type="term" value="P:regulation of cell cycle"/>
    <property type="evidence" value="ECO:0007669"/>
    <property type="project" value="TreeGrafter"/>
</dbReference>
<dbReference type="Proteomes" id="UP000324705">
    <property type="component" value="Chromosome 5A"/>
</dbReference>
<feature type="compositionally biased region" description="Polar residues" evidence="1">
    <location>
        <begin position="572"/>
        <end position="584"/>
    </location>
</feature>
<name>A0A9R0TMT3_TRITD</name>
<feature type="compositionally biased region" description="Polar residues" evidence="1">
    <location>
        <begin position="420"/>
        <end position="435"/>
    </location>
</feature>
<feature type="region of interest" description="Disordered" evidence="1">
    <location>
        <begin position="410"/>
        <end position="435"/>
    </location>
</feature>
<dbReference type="EMBL" id="LT934119">
    <property type="protein sequence ID" value="VAI16451.1"/>
    <property type="molecule type" value="Genomic_DNA"/>
</dbReference>
<dbReference type="InterPro" id="IPR040092">
    <property type="entry name" value="TBRG1"/>
</dbReference>
<reference evidence="2 3" key="1">
    <citation type="submission" date="2017-09" db="EMBL/GenBank/DDBJ databases">
        <authorList>
            <consortium name="International Durum Wheat Genome Sequencing Consortium (IDWGSC)"/>
            <person name="Milanesi L."/>
        </authorList>
    </citation>
    <scope>NUCLEOTIDE SEQUENCE [LARGE SCALE GENOMIC DNA]</scope>
    <source>
        <strain evidence="3">cv. Svevo</strain>
    </source>
</reference>
<proteinExistence type="predicted"/>
<evidence type="ECO:0000256" key="1">
    <source>
        <dbReference type="SAM" id="MobiDB-lite"/>
    </source>
</evidence>
<dbReference type="Gene3D" id="2.130.10.10">
    <property type="entry name" value="YVTN repeat-like/Quinoprotein amine dehydrogenase"/>
    <property type="match status" value="1"/>
</dbReference>
<dbReference type="SUPFAM" id="SSF50978">
    <property type="entry name" value="WD40 repeat-like"/>
    <property type="match status" value="1"/>
</dbReference>
<dbReference type="PANTHER" id="PTHR22715">
    <property type="entry name" value="TRANSFORMING GROWTH FACTOR BETA REGULATED GENE 1"/>
    <property type="match status" value="1"/>
</dbReference>
<dbReference type="OMA" id="AKSMMTF"/>
<feature type="region of interest" description="Disordered" evidence="1">
    <location>
        <begin position="476"/>
        <end position="497"/>
    </location>
</feature>
<evidence type="ECO:0000313" key="2">
    <source>
        <dbReference type="EMBL" id="VAI16451.1"/>
    </source>
</evidence>